<evidence type="ECO:0000313" key="2">
    <source>
        <dbReference type="Proteomes" id="UP001179181"/>
    </source>
</evidence>
<accession>A0ABX0UNE4</accession>
<dbReference type="Proteomes" id="UP001179181">
    <property type="component" value="Unassembled WGS sequence"/>
</dbReference>
<protein>
    <submittedName>
        <fullName evidence="1">Uncharacterized protein</fullName>
    </submittedName>
</protein>
<sequence length="51" mass="6025">MRLENEPKPLQAFFTGEKKICTKTFKPVTDGSKKWKINFQTRPKLPLAWFV</sequence>
<proteinExistence type="predicted"/>
<gene>
    <name evidence="1" type="ORF">FHS68_003658</name>
</gene>
<name>A0ABX0UNE4_9BACT</name>
<keyword evidence="2" id="KW-1185">Reference proteome</keyword>
<reference evidence="1 2" key="1">
    <citation type="submission" date="2020-03" db="EMBL/GenBank/DDBJ databases">
        <title>Genomic Encyclopedia of Type Strains, Phase IV (KMG-IV): sequencing the most valuable type-strain genomes for metagenomic binning, comparative biology and taxonomic classification.</title>
        <authorList>
            <person name="Goeker M."/>
        </authorList>
    </citation>
    <scope>NUCLEOTIDE SEQUENCE [LARGE SCALE GENOMIC DNA]</scope>
    <source>
        <strain evidence="1 2">DSM 102865</strain>
    </source>
</reference>
<dbReference type="EMBL" id="JAASQJ010000003">
    <property type="protein sequence ID" value="NIJ54476.1"/>
    <property type="molecule type" value="Genomic_DNA"/>
</dbReference>
<organism evidence="1 2">
    <name type="scientific">Dyadobacter arcticus</name>
    <dbReference type="NCBI Taxonomy" id="1078754"/>
    <lineage>
        <taxon>Bacteria</taxon>
        <taxon>Pseudomonadati</taxon>
        <taxon>Bacteroidota</taxon>
        <taxon>Cytophagia</taxon>
        <taxon>Cytophagales</taxon>
        <taxon>Spirosomataceae</taxon>
        <taxon>Dyadobacter</taxon>
    </lineage>
</organism>
<comment type="caution">
    <text evidence="1">The sequence shown here is derived from an EMBL/GenBank/DDBJ whole genome shotgun (WGS) entry which is preliminary data.</text>
</comment>
<evidence type="ECO:0000313" key="1">
    <source>
        <dbReference type="EMBL" id="NIJ54476.1"/>
    </source>
</evidence>